<organism evidence="3 9">
    <name type="scientific">Anaerobutyricum hallii</name>
    <dbReference type="NCBI Taxonomy" id="39488"/>
    <lineage>
        <taxon>Bacteria</taxon>
        <taxon>Bacillati</taxon>
        <taxon>Bacillota</taxon>
        <taxon>Clostridia</taxon>
        <taxon>Lachnospirales</taxon>
        <taxon>Lachnospiraceae</taxon>
        <taxon>Anaerobutyricum</taxon>
    </lineage>
</organism>
<dbReference type="EMBL" id="QRNJ01000004">
    <property type="protein sequence ID" value="RHK41645.1"/>
    <property type="molecule type" value="Genomic_DNA"/>
</dbReference>
<evidence type="ECO:0000313" key="5">
    <source>
        <dbReference type="EMBL" id="RGI92545.1"/>
    </source>
</evidence>
<evidence type="ECO:0000313" key="10">
    <source>
        <dbReference type="Proteomes" id="UP000095679"/>
    </source>
</evidence>
<evidence type="ECO:0000259" key="1">
    <source>
        <dbReference type="Pfam" id="PF02492"/>
    </source>
</evidence>
<evidence type="ECO:0000259" key="2">
    <source>
        <dbReference type="Pfam" id="PF21537"/>
    </source>
</evidence>
<evidence type="ECO:0000313" key="6">
    <source>
        <dbReference type="EMBL" id="RGZ85419.1"/>
    </source>
</evidence>
<accession>A0A173TTV6</accession>
<protein>
    <submittedName>
        <fullName evidence="3">CobW/HypB/UreG, nucleotide-binding domain</fullName>
    </submittedName>
    <submittedName>
        <fullName evidence="5">GTPase</fullName>
    </submittedName>
</protein>
<evidence type="ECO:0000313" key="14">
    <source>
        <dbReference type="Proteomes" id="UP000286561"/>
    </source>
</evidence>
<dbReference type="EMBL" id="QSEP01000008">
    <property type="protein sequence ID" value="RGZ85419.1"/>
    <property type="molecule type" value="Genomic_DNA"/>
</dbReference>
<dbReference type="EMBL" id="QSID01000003">
    <property type="protein sequence ID" value="RHC67010.1"/>
    <property type="molecule type" value="Genomic_DNA"/>
</dbReference>
<dbReference type="InterPro" id="IPR003495">
    <property type="entry name" value="CobW/HypB/UreG_nucleotide-bd"/>
</dbReference>
<evidence type="ECO:0000313" key="8">
    <source>
        <dbReference type="EMBL" id="RHK41645.1"/>
    </source>
</evidence>
<dbReference type="Proteomes" id="UP000284621">
    <property type="component" value="Unassembled WGS sequence"/>
</dbReference>
<feature type="domain" description="CobW/HypB/UreG nucleotide-binding" evidence="1">
    <location>
        <begin position="11"/>
        <end position="177"/>
    </location>
</feature>
<dbReference type="EMBL" id="QSOE01000002">
    <property type="protein sequence ID" value="RGI92545.1"/>
    <property type="molecule type" value="Genomic_DNA"/>
</dbReference>
<evidence type="ECO:0000313" key="3">
    <source>
        <dbReference type="EMBL" id="CUN05924.1"/>
    </source>
</evidence>
<dbReference type="Proteomes" id="UP000283497">
    <property type="component" value="Unassembled WGS sequence"/>
</dbReference>
<gene>
    <name evidence="8" type="ORF">DW068_01885</name>
    <name evidence="7" type="ORF">DW833_04005</name>
    <name evidence="6" type="ORF">DW972_03155</name>
    <name evidence="5" type="ORF">DXD91_00715</name>
    <name evidence="4" type="ORF">ERS852450_01699</name>
    <name evidence="3" type="ORF">ERS852578_01923</name>
</gene>
<dbReference type="Proteomes" id="UP000286561">
    <property type="component" value="Unassembled WGS sequence"/>
</dbReference>
<dbReference type="Pfam" id="PF02492">
    <property type="entry name" value="cobW"/>
    <property type="match status" value="1"/>
</dbReference>
<dbReference type="AlphaFoldDB" id="A0A173TTV6"/>
<proteinExistence type="predicted"/>
<dbReference type="InterPro" id="IPR048447">
    <property type="entry name" value="DUF1980_C"/>
</dbReference>
<name>A0A173TTV6_9FIRM</name>
<reference evidence="11 12" key="2">
    <citation type="submission" date="2018-08" db="EMBL/GenBank/DDBJ databases">
        <title>A genome reference for cultivated species of the human gut microbiota.</title>
        <authorList>
            <person name="Zou Y."/>
            <person name="Xue W."/>
            <person name="Luo G."/>
        </authorList>
    </citation>
    <scope>NUCLEOTIDE SEQUENCE [LARGE SCALE GENOMIC DNA]</scope>
    <source>
        <strain evidence="8 12">AF45-14BH</strain>
        <strain evidence="7 13">AM34-3LB</strain>
        <strain evidence="6 14">AM48-23BH</strain>
        <strain evidence="5 11">TM10-1AC</strain>
    </source>
</reference>
<dbReference type="OrthoDB" id="9770408at2"/>
<sequence length="325" mass="37909">MLGKKKELEIPVYLFMGFLEAGKTTFIQETLEEDYFNDGERTLLFACEEGMEEYDEELLKRTNTTVVYVEEQEDFNTEFLTSKLLQYYPDRVIIEYNGMWTIDHLVEAMEGTPLMIFQTIVSANAETFDLYMNNMRSLAVEMFKMAELVIINRCTKATPRATYRRSIKAVNRRVQVVFDSMVPGEDMEEEEDELPFDISGDEIHLEDDDYGVWFIDAMERPELYDGKTMVMKTRIFKAMRMPKGTFVPGRHAMTCCADDIQFIGYLCHTNHAKSSTIKSLKNKMWVTLTAEVKVEYNEEYQDKGPVLYAKRIEAAEPPEEELVYF</sequence>
<dbReference type="EMBL" id="CYZL01000013">
    <property type="protein sequence ID" value="CUO38258.1"/>
    <property type="molecule type" value="Genomic_DNA"/>
</dbReference>
<dbReference type="Gene3D" id="3.40.50.300">
    <property type="entry name" value="P-loop containing nucleotide triphosphate hydrolases"/>
    <property type="match status" value="1"/>
</dbReference>
<dbReference type="SUPFAM" id="SSF52540">
    <property type="entry name" value="P-loop containing nucleoside triphosphate hydrolases"/>
    <property type="match status" value="1"/>
</dbReference>
<feature type="domain" description="DUF1980" evidence="2">
    <location>
        <begin position="195"/>
        <end position="324"/>
    </location>
</feature>
<dbReference type="Proteomes" id="UP000095679">
    <property type="component" value="Unassembled WGS sequence"/>
</dbReference>
<evidence type="ECO:0000313" key="13">
    <source>
        <dbReference type="Proteomes" id="UP000284621"/>
    </source>
</evidence>
<evidence type="ECO:0000313" key="9">
    <source>
        <dbReference type="Proteomes" id="UP000095390"/>
    </source>
</evidence>
<dbReference type="InterPro" id="IPR027417">
    <property type="entry name" value="P-loop_NTPase"/>
</dbReference>
<evidence type="ECO:0000313" key="11">
    <source>
        <dbReference type="Proteomes" id="UP000262524"/>
    </source>
</evidence>
<dbReference type="RefSeq" id="WP_005348638.1">
    <property type="nucleotide sequence ID" value="NZ_BLYK01000050.1"/>
</dbReference>
<keyword evidence="13" id="KW-1185">Reference proteome</keyword>
<dbReference type="Proteomes" id="UP000095390">
    <property type="component" value="Unassembled WGS sequence"/>
</dbReference>
<dbReference type="GeneID" id="75049521"/>
<evidence type="ECO:0000313" key="4">
    <source>
        <dbReference type="EMBL" id="CUO38258.1"/>
    </source>
</evidence>
<dbReference type="Pfam" id="PF21537">
    <property type="entry name" value="DUF1980_C"/>
    <property type="match status" value="1"/>
</dbReference>
<evidence type="ECO:0000313" key="12">
    <source>
        <dbReference type="Proteomes" id="UP000283497"/>
    </source>
</evidence>
<dbReference type="EMBL" id="CYYC01000023">
    <property type="protein sequence ID" value="CUN05924.1"/>
    <property type="molecule type" value="Genomic_DNA"/>
</dbReference>
<evidence type="ECO:0000313" key="7">
    <source>
        <dbReference type="EMBL" id="RHC67010.1"/>
    </source>
</evidence>
<reference evidence="9 10" key="1">
    <citation type="submission" date="2015-09" db="EMBL/GenBank/DDBJ databases">
        <authorList>
            <consortium name="Pathogen Informatics"/>
        </authorList>
    </citation>
    <scope>NUCLEOTIDE SEQUENCE [LARGE SCALE GENOMIC DNA]</scope>
    <source>
        <strain evidence="4 10">2789STDY5834835</strain>
        <strain evidence="3 9">2789STDY5834966</strain>
    </source>
</reference>
<dbReference type="Proteomes" id="UP000262524">
    <property type="component" value="Unassembled WGS sequence"/>
</dbReference>